<dbReference type="Proteomes" id="UP000685013">
    <property type="component" value="Chromosome 1"/>
</dbReference>
<accession>A0AAV6P6Y3</accession>
<gene>
    <name evidence="1" type="ORF">SDJN03_01782</name>
</gene>
<evidence type="ECO:0000313" key="1">
    <source>
        <dbReference type="EMBL" id="KAG6608440.1"/>
    </source>
</evidence>
<comment type="caution">
    <text evidence="1">The sequence shown here is derived from an EMBL/GenBank/DDBJ whole genome shotgun (WGS) entry which is preliminary data.</text>
</comment>
<name>A0AAV6P6Y3_9ROSI</name>
<sequence>MGRKFYFLWSITCSGEFKVGVITFNMMLHVNKSSVKLNITELAELIANEIEVNVSQVHVLNFTSGETDFFIRWAIFPADTVATFLIPRQW</sequence>
<reference evidence="1 2" key="1">
    <citation type="journal article" date="2021" name="Hortic Res">
        <title>The domestication of Cucurbita argyrosperma as revealed by the genome of its wild relative.</title>
        <authorList>
            <person name="Barrera-Redondo J."/>
            <person name="Sanchez-de la Vega G."/>
            <person name="Aguirre-Liguori J.A."/>
            <person name="Castellanos-Morales G."/>
            <person name="Gutierrez-Guerrero Y.T."/>
            <person name="Aguirre-Dugua X."/>
            <person name="Aguirre-Planter E."/>
            <person name="Tenaillon M.I."/>
            <person name="Lira-Saade R."/>
            <person name="Eguiarte L.E."/>
        </authorList>
    </citation>
    <scope>NUCLEOTIDE SEQUENCE [LARGE SCALE GENOMIC DNA]</scope>
    <source>
        <strain evidence="1">JBR-2021</strain>
    </source>
</reference>
<feature type="non-terminal residue" evidence="1">
    <location>
        <position position="1"/>
    </location>
</feature>
<dbReference type="EMBL" id="JAGKQH010000001">
    <property type="protein sequence ID" value="KAG6608440.1"/>
    <property type="molecule type" value="Genomic_DNA"/>
</dbReference>
<organism evidence="1 2">
    <name type="scientific">Cucurbita argyrosperma subsp. sororia</name>
    <dbReference type="NCBI Taxonomy" id="37648"/>
    <lineage>
        <taxon>Eukaryota</taxon>
        <taxon>Viridiplantae</taxon>
        <taxon>Streptophyta</taxon>
        <taxon>Embryophyta</taxon>
        <taxon>Tracheophyta</taxon>
        <taxon>Spermatophyta</taxon>
        <taxon>Magnoliopsida</taxon>
        <taxon>eudicotyledons</taxon>
        <taxon>Gunneridae</taxon>
        <taxon>Pentapetalae</taxon>
        <taxon>rosids</taxon>
        <taxon>fabids</taxon>
        <taxon>Cucurbitales</taxon>
        <taxon>Cucurbitaceae</taxon>
        <taxon>Cucurbiteae</taxon>
        <taxon>Cucurbita</taxon>
    </lineage>
</organism>
<protein>
    <submittedName>
        <fullName evidence="1">Uncharacterized protein</fullName>
    </submittedName>
</protein>
<keyword evidence="2" id="KW-1185">Reference proteome</keyword>
<dbReference type="AlphaFoldDB" id="A0AAV6P6Y3"/>
<proteinExistence type="predicted"/>
<evidence type="ECO:0000313" key="2">
    <source>
        <dbReference type="Proteomes" id="UP000685013"/>
    </source>
</evidence>